<organism evidence="3 4">
    <name type="scientific">Plakobranchus ocellatus</name>
    <dbReference type="NCBI Taxonomy" id="259542"/>
    <lineage>
        <taxon>Eukaryota</taxon>
        <taxon>Metazoa</taxon>
        <taxon>Spiralia</taxon>
        <taxon>Lophotrochozoa</taxon>
        <taxon>Mollusca</taxon>
        <taxon>Gastropoda</taxon>
        <taxon>Heterobranchia</taxon>
        <taxon>Euthyneura</taxon>
        <taxon>Panpulmonata</taxon>
        <taxon>Sacoglossa</taxon>
        <taxon>Placobranchoidea</taxon>
        <taxon>Plakobranchidae</taxon>
        <taxon>Plakobranchus</taxon>
    </lineage>
</organism>
<evidence type="ECO:0000256" key="1">
    <source>
        <dbReference type="SAM" id="MobiDB-lite"/>
    </source>
</evidence>
<evidence type="ECO:0000313" key="4">
    <source>
        <dbReference type="Proteomes" id="UP000735302"/>
    </source>
</evidence>
<feature type="compositionally biased region" description="Polar residues" evidence="1">
    <location>
        <begin position="190"/>
        <end position="202"/>
    </location>
</feature>
<feature type="compositionally biased region" description="Basic and acidic residues" evidence="1">
    <location>
        <begin position="254"/>
        <end position="272"/>
    </location>
</feature>
<evidence type="ECO:0000256" key="2">
    <source>
        <dbReference type="SAM" id="Phobius"/>
    </source>
</evidence>
<accession>A0AAV3YTV9</accession>
<feature type="compositionally biased region" description="Low complexity" evidence="1">
    <location>
        <begin position="326"/>
        <end position="344"/>
    </location>
</feature>
<name>A0AAV3YTV9_9GAST</name>
<proteinExistence type="predicted"/>
<keyword evidence="2" id="KW-0472">Membrane</keyword>
<feature type="region of interest" description="Disordered" evidence="1">
    <location>
        <begin position="315"/>
        <end position="344"/>
    </location>
</feature>
<sequence>MASAAIGIEVFGAPTKNLYEQQLRVTFGNAAFIDRFLYLSGITCCLSLFIKILYTLIYRKPIGLVWYSKPQYRHGGKRDSQVIKTETETWLTNKKPLPYEPEIHPHWLLRRMYFPYRESALFTSKEEISDVDGLYAVSPGVDGESGIIQFGTKRILETPRRSVDSIEPSFARHSIQKEDDGTFSIVEPTSLRSSLGTASEASKSPGGSVVKPETATDGMLKTSAEPKETTIEQPVKGKAKSQLLQGVSEVLVEDTNKNRDDSGLDDSGHENYQRNCSSSQSNVSCSLSGFTHLPRRVKNTSKKLRLNSENVKTDLVGRENLDGEQSDICQSRSRSSGSQQSVSDVNVLNTDEQGLSTVALCPIRPIRSTNDNTTVKRSEIVSFSHPTYRECTKRYNMGPSRLPQPLFSSFRFSRGASYFDKLMKNHNLISGQKFLHERSTDVHNSPDRNYSLSDLTADHNRLRCLRAAFKTVSADEDACLGSDTNTLSDVSHGWSETVRDTFKTRFIHGGNRMQGDNGTKCLLSVTAVGKCLCCIFRFLLLITSCMSRITRYRKENSLAGIRLDELYTPPNLNRTQQEASYSMRRINTVRQECQGQNHKATRDSCCENWTINFDTNYSARDQDDQQRETKYSDGSDLSTEILCMDHFCDCLYSIFNRMVGRVW</sequence>
<keyword evidence="2" id="KW-1133">Transmembrane helix</keyword>
<feature type="transmembrane region" description="Helical" evidence="2">
    <location>
        <begin position="36"/>
        <end position="57"/>
    </location>
</feature>
<gene>
    <name evidence="3" type="ORF">PoB_001230300</name>
</gene>
<reference evidence="3 4" key="1">
    <citation type="journal article" date="2021" name="Elife">
        <title>Chloroplast acquisition without the gene transfer in kleptoplastic sea slugs, Plakobranchus ocellatus.</title>
        <authorList>
            <person name="Maeda T."/>
            <person name="Takahashi S."/>
            <person name="Yoshida T."/>
            <person name="Shimamura S."/>
            <person name="Takaki Y."/>
            <person name="Nagai Y."/>
            <person name="Toyoda A."/>
            <person name="Suzuki Y."/>
            <person name="Arimoto A."/>
            <person name="Ishii H."/>
            <person name="Satoh N."/>
            <person name="Nishiyama T."/>
            <person name="Hasebe M."/>
            <person name="Maruyama T."/>
            <person name="Minagawa J."/>
            <person name="Obokata J."/>
            <person name="Shigenobu S."/>
        </authorList>
    </citation>
    <scope>NUCLEOTIDE SEQUENCE [LARGE SCALE GENOMIC DNA]</scope>
</reference>
<dbReference type="AlphaFoldDB" id="A0AAV3YTV9"/>
<keyword evidence="2" id="KW-0812">Transmembrane</keyword>
<keyword evidence="4" id="KW-1185">Reference proteome</keyword>
<dbReference type="Proteomes" id="UP000735302">
    <property type="component" value="Unassembled WGS sequence"/>
</dbReference>
<protein>
    <submittedName>
        <fullName evidence="3">Uncharacterized protein</fullName>
    </submittedName>
</protein>
<evidence type="ECO:0000313" key="3">
    <source>
        <dbReference type="EMBL" id="GFN85797.1"/>
    </source>
</evidence>
<comment type="caution">
    <text evidence="3">The sequence shown here is derived from an EMBL/GenBank/DDBJ whole genome shotgun (WGS) entry which is preliminary data.</text>
</comment>
<feature type="region of interest" description="Disordered" evidence="1">
    <location>
        <begin position="190"/>
        <end position="283"/>
    </location>
</feature>
<dbReference type="EMBL" id="BLXT01001458">
    <property type="protein sequence ID" value="GFN85797.1"/>
    <property type="molecule type" value="Genomic_DNA"/>
</dbReference>